<protein>
    <submittedName>
        <fullName evidence="7">Sigma-70 family RNA polymerase sigma factor</fullName>
    </submittedName>
</protein>
<dbReference type="InterPro" id="IPR036388">
    <property type="entry name" value="WH-like_DNA-bd_sf"/>
</dbReference>
<evidence type="ECO:0000256" key="1">
    <source>
        <dbReference type="ARBA" id="ARBA00010641"/>
    </source>
</evidence>
<dbReference type="InterPro" id="IPR039425">
    <property type="entry name" value="RNA_pol_sigma-70-like"/>
</dbReference>
<dbReference type="InterPro" id="IPR013249">
    <property type="entry name" value="RNA_pol_sigma70_r4_t2"/>
</dbReference>
<evidence type="ECO:0000259" key="6">
    <source>
        <dbReference type="Pfam" id="PF08281"/>
    </source>
</evidence>
<keyword evidence="3" id="KW-0731">Sigma factor</keyword>
<keyword evidence="4" id="KW-0804">Transcription</keyword>
<dbReference type="InterPro" id="IPR014284">
    <property type="entry name" value="RNA_pol_sigma-70_dom"/>
</dbReference>
<dbReference type="InterPro" id="IPR013325">
    <property type="entry name" value="RNA_pol_sigma_r2"/>
</dbReference>
<dbReference type="SUPFAM" id="SSF88946">
    <property type="entry name" value="Sigma2 domain of RNA polymerase sigma factors"/>
    <property type="match status" value="1"/>
</dbReference>
<name>A0ABT2GWF7_9MICO</name>
<dbReference type="PANTHER" id="PTHR43133">
    <property type="entry name" value="RNA POLYMERASE ECF-TYPE SIGMA FACTO"/>
    <property type="match status" value="1"/>
</dbReference>
<keyword evidence="8" id="KW-1185">Reference proteome</keyword>
<dbReference type="RefSeq" id="WP_259536881.1">
    <property type="nucleotide sequence ID" value="NZ_JANLCJ010000001.1"/>
</dbReference>
<dbReference type="InterPro" id="IPR007627">
    <property type="entry name" value="RNA_pol_sigma70_r2"/>
</dbReference>
<dbReference type="NCBIfam" id="TIGR02937">
    <property type="entry name" value="sigma70-ECF"/>
    <property type="match status" value="1"/>
</dbReference>
<evidence type="ECO:0000259" key="5">
    <source>
        <dbReference type="Pfam" id="PF04542"/>
    </source>
</evidence>
<feature type="domain" description="RNA polymerase sigma factor 70 region 4 type 2" evidence="6">
    <location>
        <begin position="126"/>
        <end position="176"/>
    </location>
</feature>
<dbReference type="EMBL" id="JANLCJ010000001">
    <property type="protein sequence ID" value="MCS5732306.1"/>
    <property type="molecule type" value="Genomic_DNA"/>
</dbReference>
<proteinExistence type="inferred from homology"/>
<evidence type="ECO:0000313" key="8">
    <source>
        <dbReference type="Proteomes" id="UP001165586"/>
    </source>
</evidence>
<sequence>MDDHDSAEAALWQRGLENDPRAFGEIFDLHKDRVFRHAFRLLLNTHDAEDVTGTAFLELWRRRNSVRIVDGSLLPWLLVTVSNAASNARRSTARYRKLLDKLPRSESPATIEEEAVDRLEPFDEHLKSAMQALDPLDRNLVTLVILEGYPIRDAADLLTMSPGSAKTRLSRIKRNLRTDLAGTYAPSGQGEHS</sequence>
<dbReference type="Pfam" id="PF08281">
    <property type="entry name" value="Sigma70_r4_2"/>
    <property type="match status" value="1"/>
</dbReference>
<comment type="caution">
    <text evidence="7">The sequence shown here is derived from an EMBL/GenBank/DDBJ whole genome shotgun (WGS) entry which is preliminary data.</text>
</comment>
<evidence type="ECO:0000256" key="4">
    <source>
        <dbReference type="ARBA" id="ARBA00023163"/>
    </source>
</evidence>
<gene>
    <name evidence="7" type="ORF">N1032_00920</name>
</gene>
<accession>A0ABT2GWF7</accession>
<dbReference type="InterPro" id="IPR013324">
    <property type="entry name" value="RNA_pol_sigma_r3/r4-like"/>
</dbReference>
<dbReference type="Gene3D" id="1.10.10.10">
    <property type="entry name" value="Winged helix-like DNA-binding domain superfamily/Winged helix DNA-binding domain"/>
    <property type="match status" value="1"/>
</dbReference>
<dbReference type="Gene3D" id="1.10.1740.10">
    <property type="match status" value="1"/>
</dbReference>
<dbReference type="Proteomes" id="UP001165586">
    <property type="component" value="Unassembled WGS sequence"/>
</dbReference>
<comment type="similarity">
    <text evidence="1">Belongs to the sigma-70 factor family. ECF subfamily.</text>
</comment>
<feature type="domain" description="RNA polymerase sigma-70 region 2" evidence="5">
    <location>
        <begin position="27"/>
        <end position="94"/>
    </location>
</feature>
<organism evidence="7 8">
    <name type="scientific">Herbiconiux daphne</name>
    <dbReference type="NCBI Taxonomy" id="2970914"/>
    <lineage>
        <taxon>Bacteria</taxon>
        <taxon>Bacillati</taxon>
        <taxon>Actinomycetota</taxon>
        <taxon>Actinomycetes</taxon>
        <taxon>Micrococcales</taxon>
        <taxon>Microbacteriaceae</taxon>
        <taxon>Herbiconiux</taxon>
    </lineage>
</organism>
<evidence type="ECO:0000256" key="2">
    <source>
        <dbReference type="ARBA" id="ARBA00023015"/>
    </source>
</evidence>
<dbReference type="Pfam" id="PF04542">
    <property type="entry name" value="Sigma70_r2"/>
    <property type="match status" value="1"/>
</dbReference>
<dbReference type="PANTHER" id="PTHR43133:SF25">
    <property type="entry name" value="RNA POLYMERASE SIGMA FACTOR RFAY-RELATED"/>
    <property type="match status" value="1"/>
</dbReference>
<evidence type="ECO:0000313" key="7">
    <source>
        <dbReference type="EMBL" id="MCS5732306.1"/>
    </source>
</evidence>
<keyword evidence="2" id="KW-0805">Transcription regulation</keyword>
<reference evidence="7" key="1">
    <citation type="submission" date="2022-08" db="EMBL/GenBank/DDBJ databases">
        <authorList>
            <person name="Deng Y."/>
            <person name="Han X.-F."/>
            <person name="Zhang Y.-Q."/>
        </authorList>
    </citation>
    <scope>NUCLEOTIDE SEQUENCE</scope>
    <source>
        <strain evidence="7">CPCC 203386</strain>
    </source>
</reference>
<dbReference type="SUPFAM" id="SSF88659">
    <property type="entry name" value="Sigma3 and sigma4 domains of RNA polymerase sigma factors"/>
    <property type="match status" value="1"/>
</dbReference>
<evidence type="ECO:0000256" key="3">
    <source>
        <dbReference type="ARBA" id="ARBA00023082"/>
    </source>
</evidence>